<accession>A0A0F9DGS0</accession>
<organism evidence="2">
    <name type="scientific">marine sediment metagenome</name>
    <dbReference type="NCBI Taxonomy" id="412755"/>
    <lineage>
        <taxon>unclassified sequences</taxon>
        <taxon>metagenomes</taxon>
        <taxon>ecological metagenomes</taxon>
    </lineage>
</organism>
<evidence type="ECO:0000313" key="2">
    <source>
        <dbReference type="EMBL" id="KKL53001.1"/>
    </source>
</evidence>
<comment type="caution">
    <text evidence="2">The sequence shown here is derived from an EMBL/GenBank/DDBJ whole genome shotgun (WGS) entry which is preliminary data.</text>
</comment>
<feature type="transmembrane region" description="Helical" evidence="1">
    <location>
        <begin position="15"/>
        <end position="35"/>
    </location>
</feature>
<sequence length="41" mass="4975">FWKIFILNIKELSDLIILQYLVAKLIFSITLLLCFEIRKFD</sequence>
<evidence type="ECO:0000256" key="1">
    <source>
        <dbReference type="SAM" id="Phobius"/>
    </source>
</evidence>
<keyword evidence="1" id="KW-1133">Transmembrane helix</keyword>
<feature type="non-terminal residue" evidence="2">
    <location>
        <position position="1"/>
    </location>
</feature>
<protein>
    <submittedName>
        <fullName evidence="2">Uncharacterized protein</fullName>
    </submittedName>
</protein>
<proteinExistence type="predicted"/>
<gene>
    <name evidence="2" type="ORF">LCGC14_2279770</name>
</gene>
<name>A0A0F9DGS0_9ZZZZ</name>
<keyword evidence="1" id="KW-0812">Transmembrane</keyword>
<dbReference type="EMBL" id="LAZR01031688">
    <property type="protein sequence ID" value="KKL53001.1"/>
    <property type="molecule type" value="Genomic_DNA"/>
</dbReference>
<reference evidence="2" key="1">
    <citation type="journal article" date="2015" name="Nature">
        <title>Complex archaea that bridge the gap between prokaryotes and eukaryotes.</title>
        <authorList>
            <person name="Spang A."/>
            <person name="Saw J.H."/>
            <person name="Jorgensen S.L."/>
            <person name="Zaremba-Niedzwiedzka K."/>
            <person name="Martijn J."/>
            <person name="Lind A.E."/>
            <person name="van Eijk R."/>
            <person name="Schleper C."/>
            <person name="Guy L."/>
            <person name="Ettema T.J."/>
        </authorList>
    </citation>
    <scope>NUCLEOTIDE SEQUENCE</scope>
</reference>
<keyword evidence="1" id="KW-0472">Membrane</keyword>
<dbReference type="AlphaFoldDB" id="A0A0F9DGS0"/>